<dbReference type="AlphaFoldDB" id="A0A0G1D423"/>
<evidence type="ECO:0000259" key="4">
    <source>
        <dbReference type="Pfam" id="PF13399"/>
    </source>
</evidence>
<sequence length="464" mass="52269">MSEIDLNLMQSQEKPKRKIWRYIFLFLTLAIFFLIIGGIKGWFKESPREVGLVQPKPNLLTQIKNLILSRERGLKGEETDRINILILGIGGEEHDGPYLSDTIILASLKPSTNQVALFSIPRDLLVEIPGYGFGKINAADAFGEAREKGYGPILASEVIGKTLNQPIDYYLRIDFSAFKEMVDAVGGVKINVEKSFTDAFYPTYDYKYQTISFEKGWQNMDGETALKFTRSRHGTNGENSDFARSRRQQKIILALKDKIFSSASLWHPGRVQNLMDSLNAHVNTNVELWEISRFFELSKKLDYQNIINLVLGVGPNQPLMASYYNSAEVLRPREGNFSKLQKLAEDIFQPDTAKLASPAFTGKIEDKKFPIIEIQNGTWVLGLGSRVRQTIEEQGVLVNILGNATLRDQEKTVIYDLSSGKFKKEMDIIKKQLKEAEIKTTSQAPFSSSSTPDILIIVGANQNI</sequence>
<reference evidence="5 6" key="1">
    <citation type="journal article" date="2015" name="Nature">
        <title>rRNA introns, odd ribosomes, and small enigmatic genomes across a large radiation of phyla.</title>
        <authorList>
            <person name="Brown C.T."/>
            <person name="Hug L.A."/>
            <person name="Thomas B.C."/>
            <person name="Sharon I."/>
            <person name="Castelle C.J."/>
            <person name="Singh A."/>
            <person name="Wilkins M.J."/>
            <person name="Williams K.H."/>
            <person name="Banfield J.F."/>
        </authorList>
    </citation>
    <scope>NUCLEOTIDE SEQUENCE [LARGE SCALE GENOMIC DNA]</scope>
</reference>
<evidence type="ECO:0000256" key="1">
    <source>
        <dbReference type="ARBA" id="ARBA00006068"/>
    </source>
</evidence>
<accession>A0A0G1D423</accession>
<dbReference type="Pfam" id="PF13399">
    <property type="entry name" value="LytR_C"/>
    <property type="match status" value="1"/>
</dbReference>
<dbReference type="Pfam" id="PF03816">
    <property type="entry name" value="LytR_cpsA_psr"/>
    <property type="match status" value="1"/>
</dbReference>
<proteinExistence type="inferred from homology"/>
<evidence type="ECO:0000313" key="5">
    <source>
        <dbReference type="EMBL" id="KKS56763.1"/>
    </source>
</evidence>
<feature type="domain" description="LytR/CpsA/Psr regulator C-terminal" evidence="4">
    <location>
        <begin position="372"/>
        <end position="460"/>
    </location>
</feature>
<dbReference type="Proteomes" id="UP000034837">
    <property type="component" value="Unassembled WGS sequence"/>
</dbReference>
<comment type="similarity">
    <text evidence="1">Belongs to the LytR/CpsA/Psr (LCP) family.</text>
</comment>
<evidence type="ECO:0000259" key="3">
    <source>
        <dbReference type="Pfam" id="PF03816"/>
    </source>
</evidence>
<dbReference type="InterPro" id="IPR027381">
    <property type="entry name" value="LytR/CpsA/Psr_C"/>
</dbReference>
<name>A0A0G1D423_9BACT</name>
<gene>
    <name evidence="5" type="ORF">UV20_C0006G0046</name>
</gene>
<dbReference type="NCBIfam" id="TIGR00350">
    <property type="entry name" value="lytR_cpsA_psr"/>
    <property type="match status" value="1"/>
</dbReference>
<keyword evidence="2" id="KW-0472">Membrane</keyword>
<dbReference type="PANTHER" id="PTHR33392:SF6">
    <property type="entry name" value="POLYISOPRENYL-TEICHOIC ACID--PEPTIDOGLYCAN TEICHOIC ACID TRANSFERASE TAGU"/>
    <property type="match status" value="1"/>
</dbReference>
<evidence type="ECO:0000313" key="6">
    <source>
        <dbReference type="Proteomes" id="UP000034837"/>
    </source>
</evidence>
<dbReference type="EMBL" id="LCDO01000006">
    <property type="protein sequence ID" value="KKS56763.1"/>
    <property type="molecule type" value="Genomic_DNA"/>
</dbReference>
<organism evidence="5 6">
    <name type="scientific">Candidatus Magasanikbacteria bacterium GW2011_GWA2_42_32</name>
    <dbReference type="NCBI Taxonomy" id="1619039"/>
    <lineage>
        <taxon>Bacteria</taxon>
        <taxon>Candidatus Magasanikiibacteriota</taxon>
    </lineage>
</organism>
<dbReference type="Gene3D" id="3.40.630.190">
    <property type="entry name" value="LCP protein"/>
    <property type="match status" value="1"/>
</dbReference>
<comment type="caution">
    <text evidence="5">The sequence shown here is derived from an EMBL/GenBank/DDBJ whole genome shotgun (WGS) entry which is preliminary data.</text>
</comment>
<dbReference type="Gene3D" id="3.30.70.2390">
    <property type="match status" value="1"/>
</dbReference>
<keyword evidence="2" id="KW-1133">Transmembrane helix</keyword>
<protein>
    <submittedName>
        <fullName evidence="5">Transcriptional regulator</fullName>
    </submittedName>
</protein>
<dbReference type="InterPro" id="IPR004474">
    <property type="entry name" value="LytR_CpsA_psr"/>
</dbReference>
<feature type="domain" description="Cell envelope-related transcriptional attenuator" evidence="3">
    <location>
        <begin position="100"/>
        <end position="259"/>
    </location>
</feature>
<keyword evidence="2" id="KW-0812">Transmembrane</keyword>
<evidence type="ECO:0000256" key="2">
    <source>
        <dbReference type="SAM" id="Phobius"/>
    </source>
</evidence>
<dbReference type="InterPro" id="IPR050922">
    <property type="entry name" value="LytR/CpsA/Psr_CW_biosynth"/>
</dbReference>
<feature type="transmembrane region" description="Helical" evidence="2">
    <location>
        <begin position="20"/>
        <end position="43"/>
    </location>
</feature>
<dbReference type="PANTHER" id="PTHR33392">
    <property type="entry name" value="POLYISOPRENYL-TEICHOIC ACID--PEPTIDOGLYCAN TEICHOIC ACID TRANSFERASE TAGU"/>
    <property type="match status" value="1"/>
</dbReference>